<accession>A0A8J3SXX1</accession>
<feature type="transmembrane region" description="Helical" evidence="1">
    <location>
        <begin position="50"/>
        <end position="68"/>
    </location>
</feature>
<name>A0A8J3SXX1_9ACTN</name>
<dbReference type="Proteomes" id="UP000619788">
    <property type="component" value="Unassembled WGS sequence"/>
</dbReference>
<reference evidence="2 3" key="1">
    <citation type="submission" date="2021-01" db="EMBL/GenBank/DDBJ databases">
        <title>Whole genome shotgun sequence of Planobispora siamensis NBRC 107568.</title>
        <authorList>
            <person name="Komaki H."/>
            <person name="Tamura T."/>
        </authorList>
    </citation>
    <scope>NUCLEOTIDE SEQUENCE [LARGE SCALE GENOMIC DNA]</scope>
    <source>
        <strain evidence="2 3">NBRC 107568</strain>
    </source>
</reference>
<evidence type="ECO:0000313" key="3">
    <source>
        <dbReference type="Proteomes" id="UP000619788"/>
    </source>
</evidence>
<keyword evidence="1" id="KW-0812">Transmembrane</keyword>
<comment type="caution">
    <text evidence="2">The sequence shown here is derived from an EMBL/GenBank/DDBJ whole genome shotgun (WGS) entry which is preliminary data.</text>
</comment>
<protein>
    <submittedName>
        <fullName evidence="2">Fluoroquinolones export permease protein</fullName>
    </submittedName>
</protein>
<feature type="transmembrane region" description="Helical" evidence="1">
    <location>
        <begin position="122"/>
        <end position="143"/>
    </location>
</feature>
<keyword evidence="1" id="KW-1133">Transmembrane helix</keyword>
<organism evidence="2 3">
    <name type="scientific">Planobispora siamensis</name>
    <dbReference type="NCBI Taxonomy" id="936338"/>
    <lineage>
        <taxon>Bacteria</taxon>
        <taxon>Bacillati</taxon>
        <taxon>Actinomycetota</taxon>
        <taxon>Actinomycetes</taxon>
        <taxon>Streptosporangiales</taxon>
        <taxon>Streptosporangiaceae</taxon>
        <taxon>Planobispora</taxon>
    </lineage>
</organism>
<evidence type="ECO:0000313" key="2">
    <source>
        <dbReference type="EMBL" id="GIH97543.1"/>
    </source>
</evidence>
<dbReference type="EMBL" id="BOOJ01000087">
    <property type="protein sequence ID" value="GIH97543.1"/>
    <property type="molecule type" value="Genomic_DNA"/>
</dbReference>
<dbReference type="AlphaFoldDB" id="A0A8J3SXX1"/>
<dbReference type="RefSeq" id="WP_204069535.1">
    <property type="nucleotide sequence ID" value="NZ_BOOJ01000087.1"/>
</dbReference>
<feature type="transmembrane region" description="Helical" evidence="1">
    <location>
        <begin position="20"/>
        <end position="38"/>
    </location>
</feature>
<feature type="transmembrane region" description="Helical" evidence="1">
    <location>
        <begin position="155"/>
        <end position="177"/>
    </location>
</feature>
<keyword evidence="3" id="KW-1185">Reference proteome</keyword>
<proteinExistence type="predicted"/>
<feature type="transmembrane region" description="Helical" evidence="1">
    <location>
        <begin position="197"/>
        <end position="217"/>
    </location>
</feature>
<feature type="transmembrane region" description="Helical" evidence="1">
    <location>
        <begin position="89"/>
        <end position="110"/>
    </location>
</feature>
<sequence>MSVLPAMVRLDFRLQRRYGFWYATGFVILIWVGVLQLVPEDLLGPAMPYILIADLEFFMFFAAGALFFEKGERTLFALLVTPLRFGEYLAAKLLTMSALALVTCAVVVLIDYGLGFDPLPLLAGVTEMVLLMVLAGFVTAPLFPSVSEWLMPSTLVLTLAGLPLLDYSGLFPHWAFYLVPTEGVALLLGSAFHQVTLTGWQLAYALVYPAAWIVLLCRTARRVFHKHVVTGEGGR</sequence>
<gene>
    <name evidence="2" type="ORF">Psi01_81730</name>
</gene>
<dbReference type="InterPro" id="IPR056926">
    <property type="entry name" value="FLQE3_permease"/>
</dbReference>
<evidence type="ECO:0000256" key="1">
    <source>
        <dbReference type="SAM" id="Phobius"/>
    </source>
</evidence>
<keyword evidence="1" id="KW-0472">Membrane</keyword>
<dbReference type="Pfam" id="PF24686">
    <property type="entry name" value="FLQE3_permease"/>
    <property type="match status" value="1"/>
</dbReference>